<dbReference type="Proteomes" id="UP000294853">
    <property type="component" value="Chromosome"/>
</dbReference>
<accession>A0A4V1BMD0</accession>
<dbReference type="AlphaFoldDB" id="A0A4V1BMD0"/>
<dbReference type="KEGG" id="nsn:EXE58_11025"/>
<protein>
    <submittedName>
        <fullName evidence="1">Uncharacterized protein</fullName>
    </submittedName>
</protein>
<dbReference type="EMBL" id="CP038436">
    <property type="protein sequence ID" value="QBX55942.1"/>
    <property type="molecule type" value="Genomic_DNA"/>
</dbReference>
<proteinExistence type="predicted"/>
<evidence type="ECO:0000313" key="1">
    <source>
        <dbReference type="EMBL" id="QBX55942.1"/>
    </source>
</evidence>
<reference evidence="1 2" key="1">
    <citation type="submission" date="2019-03" db="EMBL/GenBank/DDBJ databases">
        <title>Three New Species of Nocardioides, Nocardioides euryhalodurans sp. nov., Nocardioides seonyuensis sp. nov. and Nocardioides eburneoflavus sp. nov. Iolated from Soil.</title>
        <authorList>
            <person name="Roh S.G."/>
            <person name="Lee C."/>
            <person name="Kim M.-K."/>
            <person name="Kim S.B."/>
        </authorList>
    </citation>
    <scope>NUCLEOTIDE SEQUENCE [LARGE SCALE GENOMIC DNA]</scope>
    <source>
        <strain evidence="1 2">MMS17-SY207-3</strain>
    </source>
</reference>
<organism evidence="1 2">
    <name type="scientific">Nocardioides seonyuensis</name>
    <dbReference type="NCBI Taxonomy" id="2518371"/>
    <lineage>
        <taxon>Bacteria</taxon>
        <taxon>Bacillati</taxon>
        <taxon>Actinomycetota</taxon>
        <taxon>Actinomycetes</taxon>
        <taxon>Propionibacteriales</taxon>
        <taxon>Nocardioidaceae</taxon>
        <taxon>Nocardioides</taxon>
    </lineage>
</organism>
<sequence>MTNHFQNVLGAAIRSIDETIVPAIDPDHPLALEQAKIISSALGHIRESLDSAYQYDKVQLKLSLDLLTQVLEQGFPDGSTIPSLEAVIDSGARVLADGPSSQEEFRTLAVAANRGVSAVIRAAGEVESEEARRLEATVVRQAQDSVALSRSWFRVCGWEVDPSQVLPLSDALNRLEHGS</sequence>
<dbReference type="OrthoDB" id="4458910at2"/>
<dbReference type="RefSeq" id="WP_135267933.1">
    <property type="nucleotide sequence ID" value="NZ_CP038436.1"/>
</dbReference>
<name>A0A4V1BMD0_9ACTN</name>
<keyword evidence="2" id="KW-1185">Reference proteome</keyword>
<gene>
    <name evidence="1" type="ORF">EXE58_11025</name>
</gene>
<evidence type="ECO:0000313" key="2">
    <source>
        <dbReference type="Proteomes" id="UP000294853"/>
    </source>
</evidence>